<proteinExistence type="inferred from homology"/>
<gene>
    <name evidence="9" type="primary">EOG090X0B5N</name>
</gene>
<dbReference type="InterPro" id="IPR023591">
    <property type="entry name" value="Ribosomal_uS2_flav_dom_sf"/>
</dbReference>
<dbReference type="GO" id="GO:0003735">
    <property type="term" value="F:structural constituent of ribosome"/>
    <property type="evidence" value="ECO:0007669"/>
    <property type="project" value="InterPro"/>
</dbReference>
<evidence type="ECO:0000256" key="1">
    <source>
        <dbReference type="ARBA" id="ARBA00004173"/>
    </source>
</evidence>
<dbReference type="SUPFAM" id="SSF52313">
    <property type="entry name" value="Ribosomal protein S2"/>
    <property type="match status" value="1"/>
</dbReference>
<dbReference type="Gene3D" id="3.40.50.10490">
    <property type="entry name" value="Glucose-6-phosphate isomerase like protein, domain 1"/>
    <property type="match status" value="1"/>
</dbReference>
<reference evidence="9" key="1">
    <citation type="submission" date="2021-04" db="EMBL/GenBank/DDBJ databases">
        <authorList>
            <person name="Cornetti L."/>
        </authorList>
    </citation>
    <scope>NUCLEOTIDE SEQUENCE</scope>
</reference>
<sequence>MATLLRRGLQRLGSTSHPIRALHESQVVSQTELVTKPLTTSNDLDIKDPLKFPDYFGVRKLFTLKQLFAARVHMGHKVGTLHPGMKPFLFGTRLDHCIFDLNQTVEQLLAALNFTAHIAYRGGVIIFISHYPQHTLLVEKTAKEAGEYAHAREWKLNIFTNSENWYGAVTRLPDLCIFFSTLNSLNEEHVGIKDAAKMCIPSVAITDSNSNPNLVTFPVPGNDDSPVAIQLYCNLFKEAILLGKKERLKTMGS</sequence>
<evidence type="ECO:0000256" key="8">
    <source>
        <dbReference type="ARBA" id="ARBA00083109"/>
    </source>
</evidence>
<dbReference type="InterPro" id="IPR001865">
    <property type="entry name" value="Ribosomal_uS2"/>
</dbReference>
<evidence type="ECO:0000256" key="3">
    <source>
        <dbReference type="ARBA" id="ARBA00022980"/>
    </source>
</evidence>
<evidence type="ECO:0000256" key="5">
    <source>
        <dbReference type="ARBA" id="ARBA00023274"/>
    </source>
</evidence>
<comment type="function">
    <text evidence="6">Required for mitoribosome formation and stability, and mitochondrial translation.</text>
</comment>
<evidence type="ECO:0000313" key="9">
    <source>
        <dbReference type="EMBL" id="CAG4645729.1"/>
    </source>
</evidence>
<dbReference type="PANTHER" id="PTHR12534:SF0">
    <property type="entry name" value="SMALL RIBOSOMAL SUBUNIT PROTEIN US2M"/>
    <property type="match status" value="1"/>
</dbReference>
<organism evidence="9">
    <name type="scientific">Lynceus sp. MCZ IZ 141354</name>
    <dbReference type="NCBI Taxonomy" id="1930659"/>
    <lineage>
        <taxon>Eukaryota</taxon>
        <taxon>Metazoa</taxon>
        <taxon>Ecdysozoa</taxon>
        <taxon>Arthropoda</taxon>
        <taxon>Crustacea</taxon>
        <taxon>Branchiopoda</taxon>
        <taxon>Diplostraca</taxon>
        <taxon>Laevicaudata</taxon>
        <taxon>Lynceidae</taxon>
        <taxon>Lynceus</taxon>
    </lineage>
</organism>
<protein>
    <recommendedName>
        <fullName evidence="7">Small ribosomal subunit protein uS2m</fullName>
    </recommendedName>
    <alternativeName>
        <fullName evidence="8">28S ribosomal protein S2, mitochondrial</fullName>
    </alternativeName>
</protein>
<dbReference type="FunFam" id="3.40.50.10490:FF:000026">
    <property type="entry name" value="28S ribosomal protein S2, mitochondrial"/>
    <property type="match status" value="1"/>
</dbReference>
<comment type="subcellular location">
    <subcellularLocation>
        <location evidence="1">Mitochondrion</location>
    </subcellularLocation>
</comment>
<dbReference type="GO" id="GO:0005743">
    <property type="term" value="C:mitochondrial inner membrane"/>
    <property type="evidence" value="ECO:0007669"/>
    <property type="project" value="UniProtKB-ARBA"/>
</dbReference>
<dbReference type="PRINTS" id="PR00395">
    <property type="entry name" value="RIBOSOMALS2"/>
</dbReference>
<keyword evidence="4" id="KW-0496">Mitochondrion</keyword>
<dbReference type="GO" id="GO:0005763">
    <property type="term" value="C:mitochondrial small ribosomal subunit"/>
    <property type="evidence" value="ECO:0007669"/>
    <property type="project" value="UniProtKB-ARBA"/>
</dbReference>
<evidence type="ECO:0000256" key="4">
    <source>
        <dbReference type="ARBA" id="ARBA00023128"/>
    </source>
</evidence>
<dbReference type="InterPro" id="IPR018130">
    <property type="entry name" value="Ribosomal_uS2_CS"/>
</dbReference>
<keyword evidence="3" id="KW-0689">Ribosomal protein</keyword>
<evidence type="ECO:0000256" key="7">
    <source>
        <dbReference type="ARBA" id="ARBA00071390"/>
    </source>
</evidence>
<keyword evidence="5" id="KW-0687">Ribonucleoprotein</keyword>
<evidence type="ECO:0000256" key="2">
    <source>
        <dbReference type="ARBA" id="ARBA00006242"/>
    </source>
</evidence>
<name>A0A9N6WRG3_9CRUS</name>
<accession>A0A9N6WRG3</accession>
<dbReference type="EMBL" id="OC989074">
    <property type="protein sequence ID" value="CAG4645729.1"/>
    <property type="molecule type" value="Genomic_DNA"/>
</dbReference>
<comment type="similarity">
    <text evidence="2">Belongs to the universal ribosomal protein uS2 family.</text>
</comment>
<dbReference type="PANTHER" id="PTHR12534">
    <property type="entry name" value="30S RIBOSOMAL PROTEIN S2 PROKARYOTIC AND ORGANELLAR"/>
    <property type="match status" value="1"/>
</dbReference>
<dbReference type="AlphaFoldDB" id="A0A9N6WRG3"/>
<evidence type="ECO:0000256" key="6">
    <source>
        <dbReference type="ARBA" id="ARBA00059792"/>
    </source>
</evidence>
<dbReference type="GO" id="GO:0006412">
    <property type="term" value="P:translation"/>
    <property type="evidence" value="ECO:0007669"/>
    <property type="project" value="InterPro"/>
</dbReference>
<dbReference type="HAMAP" id="MF_00291_B">
    <property type="entry name" value="Ribosomal_uS2_B"/>
    <property type="match status" value="1"/>
</dbReference>
<dbReference type="Pfam" id="PF00318">
    <property type="entry name" value="Ribosomal_S2"/>
    <property type="match status" value="1"/>
</dbReference>
<dbReference type="CDD" id="cd01425">
    <property type="entry name" value="RPS2"/>
    <property type="match status" value="1"/>
</dbReference>
<dbReference type="InterPro" id="IPR005706">
    <property type="entry name" value="Ribosomal_uS2_bac/mit/plastid"/>
</dbReference>
<dbReference type="PROSITE" id="PS00962">
    <property type="entry name" value="RIBOSOMAL_S2_1"/>
    <property type="match status" value="1"/>
</dbReference>